<dbReference type="Proteomes" id="UP000381093">
    <property type="component" value="Unassembled WGS sequence"/>
</dbReference>
<evidence type="ECO:0000259" key="1">
    <source>
        <dbReference type="Pfam" id="PF01575"/>
    </source>
</evidence>
<name>A0A5E7C007_PSEFL</name>
<dbReference type="EMBL" id="CABVHW010000006">
    <property type="protein sequence ID" value="VVN97330.1"/>
    <property type="molecule type" value="Genomic_DNA"/>
</dbReference>
<organism evidence="3 4">
    <name type="scientific">Pseudomonas fluorescens</name>
    <dbReference type="NCBI Taxonomy" id="294"/>
    <lineage>
        <taxon>Bacteria</taxon>
        <taxon>Pseudomonadati</taxon>
        <taxon>Pseudomonadota</taxon>
        <taxon>Gammaproteobacteria</taxon>
        <taxon>Pseudomonadales</taxon>
        <taxon>Pseudomonadaceae</taxon>
        <taxon>Pseudomonas</taxon>
    </lineage>
</organism>
<dbReference type="PANTHER" id="PTHR13078">
    <property type="entry name" value="PEROXISOMAL MULTIFUNCTIONAL ENZYME TYPE 2-RELATED"/>
    <property type="match status" value="1"/>
</dbReference>
<dbReference type="SUPFAM" id="SSF54637">
    <property type="entry name" value="Thioesterase/thiol ester dehydrase-isomerase"/>
    <property type="match status" value="2"/>
</dbReference>
<feature type="domain" description="MaoC-like" evidence="1">
    <location>
        <begin position="159"/>
        <end position="256"/>
    </location>
</feature>
<evidence type="ECO:0000313" key="3">
    <source>
        <dbReference type="EMBL" id="VVN97330.1"/>
    </source>
</evidence>
<dbReference type="PANTHER" id="PTHR13078:SF56">
    <property type="entry name" value="PEROXISOMAL MULTIFUNCTIONAL ENZYME TYPE 2"/>
    <property type="match status" value="1"/>
</dbReference>
<dbReference type="GO" id="GO:0044594">
    <property type="term" value="F:17-beta-hydroxysteroid dehydrogenase (NAD+) activity"/>
    <property type="evidence" value="ECO:0007669"/>
    <property type="project" value="TreeGrafter"/>
</dbReference>
<reference evidence="3 4" key="1">
    <citation type="submission" date="2019-09" db="EMBL/GenBank/DDBJ databases">
        <authorList>
            <person name="Chandra G."/>
            <person name="Truman W A."/>
        </authorList>
    </citation>
    <scope>NUCLEOTIDE SEQUENCE [LARGE SCALE GENOMIC DNA]</scope>
    <source>
        <strain evidence="3">PS710</strain>
    </source>
</reference>
<dbReference type="GO" id="GO:0006635">
    <property type="term" value="P:fatty acid beta-oxidation"/>
    <property type="evidence" value="ECO:0007669"/>
    <property type="project" value="TreeGrafter"/>
</dbReference>
<sequence length="285" mass="31578">MNVEKVFNRRFADTSASYNFKDTILYALGVGFGAEPLDPQHLRYLYEEGLVAAPTFANVLGHPGFWARDPEYAINWRKLLHAEQRLTLHRPLPAEGKVIGRHSVMGIRDKGDAAGAFLHQRKEVIDADSGEPLASVITTLMLRGDGGCSDYGDAPEELQKLPNSAPEISLEVQTLEIAPIIYRLSGDLNPLHIDPEVAKAAGFERPILHGLATKGFAGYALLKTYCDFDASRLKSMALRFSRPVMPGDRIRFDFWQPEPGLIRFRALVPARGDFVVLDRGTAHIA</sequence>
<feature type="domain" description="Peroxisomal multifunctional enzyme type 2-like N-terminal" evidence="2">
    <location>
        <begin position="17"/>
        <end position="144"/>
    </location>
</feature>
<dbReference type="AlphaFoldDB" id="A0A5E7C007"/>
<proteinExistence type="predicted"/>
<dbReference type="CDD" id="cd03448">
    <property type="entry name" value="HDE_HSD"/>
    <property type="match status" value="1"/>
</dbReference>
<evidence type="ECO:0000259" key="2">
    <source>
        <dbReference type="Pfam" id="PF22622"/>
    </source>
</evidence>
<dbReference type="RefSeq" id="WP_150764671.1">
    <property type="nucleotide sequence ID" value="NZ_CABVHW010000006.1"/>
</dbReference>
<accession>A0A5E7C007</accession>
<evidence type="ECO:0008006" key="5">
    <source>
        <dbReference type="Google" id="ProtNLM"/>
    </source>
</evidence>
<dbReference type="InterPro" id="IPR029069">
    <property type="entry name" value="HotDog_dom_sf"/>
</dbReference>
<dbReference type="Pfam" id="PF01575">
    <property type="entry name" value="MaoC_dehydratas"/>
    <property type="match status" value="1"/>
</dbReference>
<dbReference type="InterPro" id="IPR002539">
    <property type="entry name" value="MaoC-like_dom"/>
</dbReference>
<dbReference type="Gene3D" id="3.10.129.10">
    <property type="entry name" value="Hotdog Thioesterase"/>
    <property type="match status" value="2"/>
</dbReference>
<protein>
    <recommendedName>
        <fullName evidence="5">3-alpha,7-alpha, 12-alpha-trihydroxy-5-beta-cholest-24-enoyl-CoA hydratase</fullName>
    </recommendedName>
</protein>
<dbReference type="GO" id="GO:0003857">
    <property type="term" value="F:(3S)-3-hydroxyacyl-CoA dehydrogenase (NAD+) activity"/>
    <property type="evidence" value="ECO:0007669"/>
    <property type="project" value="TreeGrafter"/>
</dbReference>
<gene>
    <name evidence="3" type="ORF">PS710_02372</name>
</gene>
<dbReference type="InterPro" id="IPR054357">
    <property type="entry name" value="MFE-2_N"/>
</dbReference>
<dbReference type="GO" id="GO:0004300">
    <property type="term" value="F:enoyl-CoA hydratase activity"/>
    <property type="evidence" value="ECO:0007669"/>
    <property type="project" value="TreeGrafter"/>
</dbReference>
<evidence type="ECO:0000313" key="4">
    <source>
        <dbReference type="Proteomes" id="UP000381093"/>
    </source>
</evidence>
<dbReference type="Pfam" id="PF22622">
    <property type="entry name" value="MFE-2_hydrat-2_N"/>
    <property type="match status" value="1"/>
</dbReference>